<evidence type="ECO:0000256" key="1">
    <source>
        <dbReference type="SAM" id="Coils"/>
    </source>
</evidence>
<dbReference type="SUPFAM" id="SSF55194">
    <property type="entry name" value="Ribosome recycling factor, RRF"/>
    <property type="match status" value="1"/>
</dbReference>
<name>A0A4Y1R7V1_PRUDU</name>
<dbReference type="AlphaFoldDB" id="A0A4Y1R7V1"/>
<organism evidence="2">
    <name type="scientific">Prunus dulcis</name>
    <name type="common">Almond</name>
    <name type="synonym">Amygdalus dulcis</name>
    <dbReference type="NCBI Taxonomy" id="3755"/>
    <lineage>
        <taxon>Eukaryota</taxon>
        <taxon>Viridiplantae</taxon>
        <taxon>Streptophyta</taxon>
        <taxon>Embryophyta</taxon>
        <taxon>Tracheophyta</taxon>
        <taxon>Spermatophyta</taxon>
        <taxon>Magnoliopsida</taxon>
        <taxon>eudicotyledons</taxon>
        <taxon>Gunneridae</taxon>
        <taxon>Pentapetalae</taxon>
        <taxon>rosids</taxon>
        <taxon>fabids</taxon>
        <taxon>Rosales</taxon>
        <taxon>Rosaceae</taxon>
        <taxon>Amygdaloideae</taxon>
        <taxon>Amygdaleae</taxon>
        <taxon>Prunus</taxon>
    </lineage>
</organism>
<sequence>MKSHLPRSHFADSSAISSGSELSRSSAASLRLATPCNASSRLACAKLAKKMPLKDMALSFLISSGGPMKKCAICSITEDQNNVRDLPKAKDDLKRIEKEVDELTKRFVKTAEDLCEAKEKEIDLVLKDKKGTSLRTLLSRLESNHQSSKKRHAELFEQCNALKKGQEDFVRVSKRRT</sequence>
<feature type="coiled-coil region" evidence="1">
    <location>
        <begin position="86"/>
        <end position="113"/>
    </location>
</feature>
<dbReference type="EMBL" id="AP019299">
    <property type="protein sequence ID" value="BBH00203.1"/>
    <property type="molecule type" value="Genomic_DNA"/>
</dbReference>
<keyword evidence="1" id="KW-0175">Coiled coil</keyword>
<dbReference type="InterPro" id="IPR036191">
    <property type="entry name" value="RRF_sf"/>
</dbReference>
<dbReference type="Gene3D" id="1.10.132.20">
    <property type="entry name" value="Ribosome-recycling factor"/>
    <property type="match status" value="1"/>
</dbReference>
<reference evidence="2" key="1">
    <citation type="journal article" date="2019" name="Science">
        <title>Mutation of a bHLH transcription factor allowed almond domestication.</title>
        <authorList>
            <person name="Sanchez-Perez R."/>
            <person name="Pavan S."/>
            <person name="Mazzeo R."/>
            <person name="Moldovan C."/>
            <person name="Aiese Cigliano R."/>
            <person name="Del Cueto J."/>
            <person name="Ricciardi F."/>
            <person name="Lotti C."/>
            <person name="Ricciardi L."/>
            <person name="Dicenta F."/>
            <person name="Lopez-Marques R.L."/>
            <person name="Lindberg Moller B."/>
        </authorList>
    </citation>
    <scope>NUCLEOTIDE SEQUENCE</scope>
</reference>
<protein>
    <submittedName>
        <fullName evidence="2">Uncharacterized protein</fullName>
    </submittedName>
</protein>
<accession>A0A4Y1R7V1</accession>
<evidence type="ECO:0000313" key="2">
    <source>
        <dbReference type="EMBL" id="BBH00203.1"/>
    </source>
</evidence>
<gene>
    <name evidence="2" type="ORF">Prudu_010129</name>
</gene>
<proteinExistence type="predicted"/>